<dbReference type="PANTHER" id="PTHR34846:SF11">
    <property type="entry name" value="4-CARBOXYMUCONOLACTONE DECARBOXYLASE FAMILY PROTEIN (AFU_ORTHOLOGUE AFUA_6G11590)"/>
    <property type="match status" value="1"/>
</dbReference>
<gene>
    <name evidence="2" type="ORF">SAMN06273572_10664</name>
</gene>
<evidence type="ECO:0000313" key="2">
    <source>
        <dbReference type="EMBL" id="SOH94913.1"/>
    </source>
</evidence>
<dbReference type="InterPro" id="IPR029032">
    <property type="entry name" value="AhpD-like"/>
</dbReference>
<dbReference type="EMBL" id="OCTN01000006">
    <property type="protein sequence ID" value="SOH94913.1"/>
    <property type="molecule type" value="Genomic_DNA"/>
</dbReference>
<keyword evidence="2" id="KW-0575">Peroxidase</keyword>
<dbReference type="Gene3D" id="1.20.1290.10">
    <property type="entry name" value="AhpD-like"/>
    <property type="match status" value="1"/>
</dbReference>
<dbReference type="PANTHER" id="PTHR34846">
    <property type="entry name" value="4-CARBOXYMUCONOLACTONE DECARBOXYLASE FAMILY PROTEIN (AFU_ORTHOLOGUE AFUA_6G11590)"/>
    <property type="match status" value="1"/>
</dbReference>
<feature type="domain" description="Carboxymuconolactone decarboxylase-like" evidence="1">
    <location>
        <begin position="66"/>
        <end position="110"/>
    </location>
</feature>
<reference evidence="3" key="1">
    <citation type="submission" date="2017-09" db="EMBL/GenBank/DDBJ databases">
        <authorList>
            <person name="Varghese N."/>
            <person name="Submissions S."/>
        </authorList>
    </citation>
    <scope>NUCLEOTIDE SEQUENCE [LARGE SCALE GENOMIC DNA]</scope>
    <source>
        <strain evidence="3">C7</strain>
    </source>
</reference>
<accession>A0A2C9CUM1</accession>
<keyword evidence="3" id="KW-1185">Reference proteome</keyword>
<dbReference type="Proteomes" id="UP000220034">
    <property type="component" value="Unassembled WGS sequence"/>
</dbReference>
<dbReference type="InterPro" id="IPR003779">
    <property type="entry name" value="CMD-like"/>
</dbReference>
<dbReference type="RefSeq" id="WP_180956004.1">
    <property type="nucleotide sequence ID" value="NZ_OCTN01000006.1"/>
</dbReference>
<sequence length="222" mass="24523">MSQRLIGLSHEDATGTAKMVFEGSDQFLGRTANLQRILAKHSPYIARWFGGLVASVRQPGLGATTEARLRGLASIKTSMLNACDYCMSHTSMYGRGLGMSDEEIEAIADGSYKTNDKFSARDRAVLDWTEAMTLNKAQRDPHAWKAMSDNFTETEIVEISMTCAMFNMINRLNDSFWTDLESLEHNKLQWNAVKGHTIEDIEAFAGKFAAVGAAERAAKAAE</sequence>
<keyword evidence="2" id="KW-0560">Oxidoreductase</keyword>
<dbReference type="GO" id="GO:0051920">
    <property type="term" value="F:peroxiredoxin activity"/>
    <property type="evidence" value="ECO:0007669"/>
    <property type="project" value="InterPro"/>
</dbReference>
<evidence type="ECO:0000313" key="3">
    <source>
        <dbReference type="Proteomes" id="UP000220034"/>
    </source>
</evidence>
<organism evidence="2 3">
    <name type="scientific">Pontivivens marinum</name>
    <dbReference type="NCBI Taxonomy" id="1690039"/>
    <lineage>
        <taxon>Bacteria</taxon>
        <taxon>Pseudomonadati</taxon>
        <taxon>Pseudomonadota</taxon>
        <taxon>Alphaproteobacteria</taxon>
        <taxon>Rhodobacterales</taxon>
        <taxon>Paracoccaceae</taxon>
        <taxon>Pontivivens</taxon>
    </lineage>
</organism>
<evidence type="ECO:0000259" key="1">
    <source>
        <dbReference type="Pfam" id="PF02627"/>
    </source>
</evidence>
<dbReference type="SUPFAM" id="SSF69118">
    <property type="entry name" value="AhpD-like"/>
    <property type="match status" value="1"/>
</dbReference>
<dbReference type="Pfam" id="PF02627">
    <property type="entry name" value="CMD"/>
    <property type="match status" value="1"/>
</dbReference>
<protein>
    <submittedName>
        <fullName evidence="2">Alkylhydroperoxidase AhpD family core domain-containing protein</fullName>
    </submittedName>
</protein>
<proteinExistence type="predicted"/>
<dbReference type="AlphaFoldDB" id="A0A2C9CUM1"/>
<name>A0A2C9CUM1_9RHOB</name>